<protein>
    <submittedName>
        <fullName evidence="1">Uncharacterized protein</fullName>
    </submittedName>
</protein>
<sequence>MHLHLPSRLSSLLKYVNVIHCRYMLDRARIKPIVEDPTSEKNRLVILSEKIQNSGEKVRRLEEFITKSRIGACFFLFTPTITVNHIVVVTQDMLNAGKDNQDSVNGSSVKKKPAVKRQLDKASEGMFAECVRVFI</sequence>
<name>A0A444D4N6_ENSVE</name>
<dbReference type="EMBL" id="AMZH03006271">
    <property type="protein sequence ID" value="RRT64235.1"/>
    <property type="molecule type" value="Genomic_DNA"/>
</dbReference>
<comment type="caution">
    <text evidence="1">The sequence shown here is derived from an EMBL/GenBank/DDBJ whole genome shotgun (WGS) entry which is preliminary data.</text>
</comment>
<evidence type="ECO:0000313" key="2">
    <source>
        <dbReference type="Proteomes" id="UP000287651"/>
    </source>
</evidence>
<reference evidence="1 2" key="1">
    <citation type="journal article" date="2014" name="Agronomy (Basel)">
        <title>A Draft Genome Sequence for Ensete ventricosum, the Drought-Tolerant Tree Against Hunger.</title>
        <authorList>
            <person name="Harrison J."/>
            <person name="Moore K.A."/>
            <person name="Paszkiewicz K."/>
            <person name="Jones T."/>
            <person name="Grant M."/>
            <person name="Ambacheew D."/>
            <person name="Muzemil S."/>
            <person name="Studholme D.J."/>
        </authorList>
    </citation>
    <scope>NUCLEOTIDE SEQUENCE [LARGE SCALE GENOMIC DNA]</scope>
</reference>
<dbReference type="Proteomes" id="UP000287651">
    <property type="component" value="Unassembled WGS sequence"/>
</dbReference>
<dbReference type="AlphaFoldDB" id="A0A444D4N6"/>
<accession>A0A444D4N6</accession>
<evidence type="ECO:0000313" key="1">
    <source>
        <dbReference type="EMBL" id="RRT64235.1"/>
    </source>
</evidence>
<proteinExistence type="predicted"/>
<gene>
    <name evidence="1" type="ORF">B296_00041997</name>
</gene>
<organism evidence="1 2">
    <name type="scientific">Ensete ventricosum</name>
    <name type="common">Abyssinian banana</name>
    <name type="synonym">Musa ensete</name>
    <dbReference type="NCBI Taxonomy" id="4639"/>
    <lineage>
        <taxon>Eukaryota</taxon>
        <taxon>Viridiplantae</taxon>
        <taxon>Streptophyta</taxon>
        <taxon>Embryophyta</taxon>
        <taxon>Tracheophyta</taxon>
        <taxon>Spermatophyta</taxon>
        <taxon>Magnoliopsida</taxon>
        <taxon>Liliopsida</taxon>
        <taxon>Zingiberales</taxon>
        <taxon>Musaceae</taxon>
        <taxon>Ensete</taxon>
    </lineage>
</organism>